<feature type="transmembrane region" description="Helical" evidence="7">
    <location>
        <begin position="184"/>
        <end position="205"/>
    </location>
</feature>
<organism evidence="8 9">
    <name type="scientific">Aeromicrobium piscarium</name>
    <dbReference type="NCBI Taxonomy" id="2590901"/>
    <lineage>
        <taxon>Bacteria</taxon>
        <taxon>Bacillati</taxon>
        <taxon>Actinomycetota</taxon>
        <taxon>Actinomycetes</taxon>
        <taxon>Propionibacteriales</taxon>
        <taxon>Nocardioidaceae</taxon>
        <taxon>Aeromicrobium</taxon>
    </lineage>
</organism>
<evidence type="ECO:0000256" key="4">
    <source>
        <dbReference type="ARBA" id="ARBA00022692"/>
    </source>
</evidence>
<evidence type="ECO:0000256" key="7">
    <source>
        <dbReference type="SAM" id="Phobius"/>
    </source>
</evidence>
<dbReference type="PANTHER" id="PTHR30106">
    <property type="entry name" value="INNER MEMBRANE PROTEIN YEIH-RELATED"/>
    <property type="match status" value="1"/>
</dbReference>
<protein>
    <submittedName>
        <fullName evidence="8">Putative sulfate exporter family transporter</fullName>
    </submittedName>
</protein>
<comment type="similarity">
    <text evidence="2">Belongs to the UPF0324 family.</text>
</comment>
<dbReference type="RefSeq" id="WP_143911137.1">
    <property type="nucleotide sequence ID" value="NZ_VLNT01000001.1"/>
</dbReference>
<feature type="transmembrane region" description="Helical" evidence="7">
    <location>
        <begin position="108"/>
        <end position="127"/>
    </location>
</feature>
<evidence type="ECO:0000256" key="5">
    <source>
        <dbReference type="ARBA" id="ARBA00022989"/>
    </source>
</evidence>
<evidence type="ECO:0000256" key="2">
    <source>
        <dbReference type="ARBA" id="ARBA00007977"/>
    </source>
</evidence>
<comment type="subcellular location">
    <subcellularLocation>
        <location evidence="1">Cell membrane</location>
        <topology evidence="1">Multi-pass membrane protein</topology>
    </subcellularLocation>
</comment>
<accession>A0A554SPI9</accession>
<dbReference type="PANTHER" id="PTHR30106:SF2">
    <property type="entry name" value="UPF0324 INNER MEMBRANE PROTEIN YEIH"/>
    <property type="match status" value="1"/>
</dbReference>
<dbReference type="GO" id="GO:0005886">
    <property type="term" value="C:plasma membrane"/>
    <property type="evidence" value="ECO:0007669"/>
    <property type="project" value="UniProtKB-SubCell"/>
</dbReference>
<feature type="transmembrane region" description="Helical" evidence="7">
    <location>
        <begin position="285"/>
        <end position="308"/>
    </location>
</feature>
<dbReference type="Pfam" id="PF03601">
    <property type="entry name" value="Cons_hypoth698"/>
    <property type="match status" value="1"/>
</dbReference>
<proteinExistence type="inferred from homology"/>
<dbReference type="Proteomes" id="UP000316988">
    <property type="component" value="Unassembled WGS sequence"/>
</dbReference>
<dbReference type="AlphaFoldDB" id="A0A554SPI9"/>
<feature type="transmembrane region" description="Helical" evidence="7">
    <location>
        <begin position="226"/>
        <end position="244"/>
    </location>
</feature>
<evidence type="ECO:0000313" key="8">
    <source>
        <dbReference type="EMBL" id="TSD68189.1"/>
    </source>
</evidence>
<dbReference type="InterPro" id="IPR018383">
    <property type="entry name" value="UPF0324_pro"/>
</dbReference>
<comment type="caution">
    <text evidence="8">The sequence shown here is derived from an EMBL/GenBank/DDBJ whole genome shotgun (WGS) entry which is preliminary data.</text>
</comment>
<evidence type="ECO:0000256" key="6">
    <source>
        <dbReference type="ARBA" id="ARBA00023136"/>
    </source>
</evidence>
<feature type="transmembrane region" description="Helical" evidence="7">
    <location>
        <begin position="139"/>
        <end position="164"/>
    </location>
</feature>
<evidence type="ECO:0000256" key="1">
    <source>
        <dbReference type="ARBA" id="ARBA00004651"/>
    </source>
</evidence>
<keyword evidence="5 7" id="KW-1133">Transmembrane helix</keyword>
<evidence type="ECO:0000313" key="9">
    <source>
        <dbReference type="Proteomes" id="UP000316988"/>
    </source>
</evidence>
<gene>
    <name evidence="8" type="ORF">FNM00_00910</name>
</gene>
<keyword evidence="3" id="KW-1003">Cell membrane</keyword>
<reference evidence="8 9" key="1">
    <citation type="submission" date="2019-07" db="EMBL/GenBank/DDBJ databases">
        <authorList>
            <person name="Zhao L.H."/>
        </authorList>
    </citation>
    <scope>NUCLEOTIDE SEQUENCE [LARGE SCALE GENOMIC DNA]</scope>
    <source>
        <strain evidence="8 9">Co35</strain>
    </source>
</reference>
<feature type="transmembrane region" description="Helical" evidence="7">
    <location>
        <begin position="55"/>
        <end position="74"/>
    </location>
</feature>
<keyword evidence="6 7" id="KW-0472">Membrane</keyword>
<sequence length="309" mass="30841">MTVAARSTLPLVAAGLAALLLDGGPVSPLMLALIAGVLCAQLPWSTAAVEVLGKTALRLGVVLLGLRLSVAAVAQIGVAGVAIVVATIVVTYTATQLAGRWLGVDDDLRTLIAVGFSICGAAAIAGVQDLVRARREAVAQAVAMVTIFGSAMILLVPAISGLLGLSDRQAAVWAGASIHEVAQVVAAASAAAPLAVGIAVSVKLLRVCALAPMSLVVTQAAGGVRGVPWFVIGFVVAVLVRSTGWMPQGLLDVADLATTALLAAGMFALGLGVRLSTVTRGTGRLAVLSAVSTGVAAGVSLLLVTWLVR</sequence>
<dbReference type="OrthoDB" id="9766798at2"/>
<feature type="transmembrane region" description="Helical" evidence="7">
    <location>
        <begin position="81"/>
        <end position="102"/>
    </location>
</feature>
<feature type="transmembrane region" description="Helical" evidence="7">
    <location>
        <begin position="256"/>
        <end position="273"/>
    </location>
</feature>
<name>A0A554SPI9_9ACTN</name>
<dbReference type="EMBL" id="VLNT01000001">
    <property type="protein sequence ID" value="TSD68189.1"/>
    <property type="molecule type" value="Genomic_DNA"/>
</dbReference>
<keyword evidence="9" id="KW-1185">Reference proteome</keyword>
<keyword evidence="4 7" id="KW-0812">Transmembrane</keyword>
<evidence type="ECO:0000256" key="3">
    <source>
        <dbReference type="ARBA" id="ARBA00022475"/>
    </source>
</evidence>